<reference evidence="2" key="1">
    <citation type="submission" date="2021-06" db="EMBL/GenBank/DDBJ databases">
        <authorList>
            <person name="Kallberg Y."/>
            <person name="Tangrot J."/>
            <person name="Rosling A."/>
        </authorList>
    </citation>
    <scope>NUCLEOTIDE SEQUENCE</scope>
    <source>
        <strain evidence="2">AZ414A</strain>
    </source>
</reference>
<accession>A0A9N9EXT6</accession>
<sequence>MRGLFMLSTKELSSQTDTNNKLDSPSTPITPTTPSTPNTTSKMFRFFFWNSPKIEKYSVENINELLLDYSKRGNDAGLIESLRELTQVLVWGMR</sequence>
<dbReference type="Proteomes" id="UP000789706">
    <property type="component" value="Unassembled WGS sequence"/>
</dbReference>
<name>A0A9N9EXT6_9GLOM</name>
<dbReference type="EMBL" id="CAJVPK010000333">
    <property type="protein sequence ID" value="CAG8495657.1"/>
    <property type="molecule type" value="Genomic_DNA"/>
</dbReference>
<protein>
    <submittedName>
        <fullName evidence="2">7581_t:CDS:1</fullName>
    </submittedName>
</protein>
<feature type="region of interest" description="Disordered" evidence="1">
    <location>
        <begin position="1"/>
        <end position="39"/>
    </location>
</feature>
<keyword evidence="3" id="KW-1185">Reference proteome</keyword>
<gene>
    <name evidence="2" type="ORF">DEBURN_LOCUS4406</name>
</gene>
<feature type="compositionally biased region" description="Low complexity" evidence="1">
    <location>
        <begin position="24"/>
        <end position="39"/>
    </location>
</feature>
<evidence type="ECO:0000313" key="3">
    <source>
        <dbReference type="Proteomes" id="UP000789706"/>
    </source>
</evidence>
<dbReference type="AlphaFoldDB" id="A0A9N9EXT6"/>
<feature type="compositionally biased region" description="Polar residues" evidence="1">
    <location>
        <begin position="10"/>
        <end position="23"/>
    </location>
</feature>
<organism evidence="2 3">
    <name type="scientific">Diversispora eburnea</name>
    <dbReference type="NCBI Taxonomy" id="1213867"/>
    <lineage>
        <taxon>Eukaryota</taxon>
        <taxon>Fungi</taxon>
        <taxon>Fungi incertae sedis</taxon>
        <taxon>Mucoromycota</taxon>
        <taxon>Glomeromycotina</taxon>
        <taxon>Glomeromycetes</taxon>
        <taxon>Diversisporales</taxon>
        <taxon>Diversisporaceae</taxon>
        <taxon>Diversispora</taxon>
    </lineage>
</organism>
<evidence type="ECO:0000313" key="2">
    <source>
        <dbReference type="EMBL" id="CAG8495657.1"/>
    </source>
</evidence>
<comment type="caution">
    <text evidence="2">The sequence shown here is derived from an EMBL/GenBank/DDBJ whole genome shotgun (WGS) entry which is preliminary data.</text>
</comment>
<evidence type="ECO:0000256" key="1">
    <source>
        <dbReference type="SAM" id="MobiDB-lite"/>
    </source>
</evidence>
<proteinExistence type="predicted"/>